<dbReference type="Gene3D" id="1.10.287.470">
    <property type="entry name" value="Helix hairpin bin"/>
    <property type="match status" value="1"/>
</dbReference>
<dbReference type="PANTHER" id="PTHR30469">
    <property type="entry name" value="MULTIDRUG RESISTANCE PROTEIN MDTA"/>
    <property type="match status" value="1"/>
</dbReference>
<comment type="similarity">
    <text evidence="2">Belongs to the membrane fusion protein (MFP) (TC 8.A.1) family.</text>
</comment>
<keyword evidence="9" id="KW-1185">Reference proteome</keyword>
<evidence type="ECO:0000256" key="3">
    <source>
        <dbReference type="ARBA" id="ARBA00022448"/>
    </source>
</evidence>
<evidence type="ECO:0000313" key="9">
    <source>
        <dbReference type="Proteomes" id="UP000265509"/>
    </source>
</evidence>
<dbReference type="InterPro" id="IPR058625">
    <property type="entry name" value="MdtA-like_BSH"/>
</dbReference>
<evidence type="ECO:0000256" key="1">
    <source>
        <dbReference type="ARBA" id="ARBA00004196"/>
    </source>
</evidence>
<feature type="domain" description="Multidrug resistance protein MdtA-like C-terminal permuted SH3" evidence="7">
    <location>
        <begin position="315"/>
        <end position="370"/>
    </location>
</feature>
<keyword evidence="5" id="KW-0732">Signal</keyword>
<dbReference type="GO" id="GO:1990281">
    <property type="term" value="C:efflux pump complex"/>
    <property type="evidence" value="ECO:0007669"/>
    <property type="project" value="TreeGrafter"/>
</dbReference>
<feature type="coiled-coil region" evidence="4">
    <location>
        <begin position="155"/>
        <end position="182"/>
    </location>
</feature>
<protein>
    <submittedName>
        <fullName evidence="8">Efflux RND transporter periplasmic adaptor subunit</fullName>
    </submittedName>
</protein>
<sequence>MTRKLVKILAPVIVIAASAGAYALLQVTRPEPEKNTEGPRPTSVYTAAVSQQATALEVITQGEVRSRTEIDLVSQVGGRVISVSPEFVEGGRIEPGVPLLQIEDTDYRLALSQARSRLADAELAVQQALADQDVARKQLRNDPTASDLALKKPQVAQARAMREAATANLEQAELDLQRTRVTLPFAGRVASTRVHIGQFITPGTVLGRAFGTELVEVRLPLNNQQLASLGLPIGYTAPEGGGPPVTFSAQVAGASHQWQGRLVRLDASVDADTRMLYAIAEVADPYGAAASASGMPLAVGLFVDARIEGRHLADAMSIPAQALRAGDVVYLINAEGRLEIREVSVAHASPQRAIIASGIAPGERVITSAIRNPVAGMALVALNAEASAP</sequence>
<dbReference type="Gene3D" id="2.40.420.20">
    <property type="match status" value="1"/>
</dbReference>
<evidence type="ECO:0000313" key="8">
    <source>
        <dbReference type="EMBL" id="RLQ21889.1"/>
    </source>
</evidence>
<proteinExistence type="inferred from homology"/>
<comment type="subcellular location">
    <subcellularLocation>
        <location evidence="1">Cell envelope</location>
    </subcellularLocation>
</comment>
<evidence type="ECO:0000256" key="4">
    <source>
        <dbReference type="SAM" id="Coils"/>
    </source>
</evidence>
<dbReference type="OrthoDB" id="5730196at2"/>
<feature type="signal peptide" evidence="5">
    <location>
        <begin position="1"/>
        <end position="23"/>
    </location>
</feature>
<dbReference type="Gene3D" id="2.40.30.170">
    <property type="match status" value="1"/>
</dbReference>
<feature type="chain" id="PRO_5018186863" evidence="5">
    <location>
        <begin position="24"/>
        <end position="389"/>
    </location>
</feature>
<gene>
    <name evidence="8" type="ORF">DWB85_09885</name>
</gene>
<keyword evidence="3" id="KW-0813">Transport</keyword>
<feature type="domain" description="Multidrug resistance protein MdtA-like barrel-sandwich hybrid" evidence="6">
    <location>
        <begin position="70"/>
        <end position="204"/>
    </location>
</feature>
<dbReference type="AlphaFoldDB" id="A0A3L7DYZ7"/>
<name>A0A3L7DYZ7_9GAMM</name>
<dbReference type="RefSeq" id="WP_117954074.1">
    <property type="nucleotide sequence ID" value="NZ_QRAN01000009.1"/>
</dbReference>
<dbReference type="GO" id="GO:0015562">
    <property type="term" value="F:efflux transmembrane transporter activity"/>
    <property type="evidence" value="ECO:0007669"/>
    <property type="project" value="TreeGrafter"/>
</dbReference>
<comment type="caution">
    <text evidence="8">The sequence shown here is derived from an EMBL/GenBank/DDBJ whole genome shotgun (WGS) entry which is preliminary data.</text>
</comment>
<reference evidence="8 9" key="1">
    <citation type="submission" date="2018-07" db="EMBL/GenBank/DDBJ databases">
        <title>Halioglobus sp. genome submission.</title>
        <authorList>
            <person name="Ye M.-Q."/>
            <person name="Du Z.-J."/>
        </authorList>
    </citation>
    <scope>NUCLEOTIDE SEQUENCE [LARGE SCALE GENOMIC DNA]</scope>
    <source>
        <strain evidence="8 9">U0301</strain>
    </source>
</reference>
<dbReference type="PANTHER" id="PTHR30469:SF12">
    <property type="entry name" value="MULTIDRUG RESISTANCE PROTEIN MDTA"/>
    <property type="match status" value="1"/>
</dbReference>
<evidence type="ECO:0000259" key="7">
    <source>
        <dbReference type="Pfam" id="PF25967"/>
    </source>
</evidence>
<organism evidence="8 9">
    <name type="scientific">Seongchinamella sediminis</name>
    <dbReference type="NCBI Taxonomy" id="2283635"/>
    <lineage>
        <taxon>Bacteria</taxon>
        <taxon>Pseudomonadati</taxon>
        <taxon>Pseudomonadota</taxon>
        <taxon>Gammaproteobacteria</taxon>
        <taxon>Cellvibrionales</taxon>
        <taxon>Halieaceae</taxon>
        <taxon>Seongchinamella</taxon>
    </lineage>
</organism>
<dbReference type="Pfam" id="PF25967">
    <property type="entry name" value="RND-MFP_C"/>
    <property type="match status" value="1"/>
</dbReference>
<dbReference type="Pfam" id="PF25917">
    <property type="entry name" value="BSH_RND"/>
    <property type="match status" value="1"/>
</dbReference>
<accession>A0A3L7DYZ7</accession>
<dbReference type="EMBL" id="QRAN01000009">
    <property type="protein sequence ID" value="RLQ21889.1"/>
    <property type="molecule type" value="Genomic_DNA"/>
</dbReference>
<dbReference type="InterPro" id="IPR058627">
    <property type="entry name" value="MdtA-like_C"/>
</dbReference>
<evidence type="ECO:0000256" key="5">
    <source>
        <dbReference type="SAM" id="SignalP"/>
    </source>
</evidence>
<evidence type="ECO:0000256" key="2">
    <source>
        <dbReference type="ARBA" id="ARBA00009477"/>
    </source>
</evidence>
<dbReference type="SUPFAM" id="SSF111369">
    <property type="entry name" value="HlyD-like secretion proteins"/>
    <property type="match status" value="1"/>
</dbReference>
<keyword evidence="4" id="KW-0175">Coiled coil</keyword>
<evidence type="ECO:0000259" key="6">
    <source>
        <dbReference type="Pfam" id="PF25917"/>
    </source>
</evidence>
<dbReference type="InterPro" id="IPR006143">
    <property type="entry name" value="RND_pump_MFP"/>
</dbReference>
<dbReference type="Gene3D" id="2.40.50.100">
    <property type="match status" value="1"/>
</dbReference>
<dbReference type="NCBIfam" id="TIGR01730">
    <property type="entry name" value="RND_mfp"/>
    <property type="match status" value="1"/>
</dbReference>
<dbReference type="Proteomes" id="UP000265509">
    <property type="component" value="Unassembled WGS sequence"/>
</dbReference>